<keyword evidence="2" id="KW-0843">Virulence</keyword>
<dbReference type="Pfam" id="PF05630">
    <property type="entry name" value="NPP1"/>
    <property type="match status" value="1"/>
</dbReference>
<dbReference type="AlphaFoldDB" id="A0A8H4UPM9"/>
<protein>
    <recommendedName>
        <fullName evidence="5">Necrosis inducing protein</fullName>
    </recommendedName>
</protein>
<reference evidence="3" key="1">
    <citation type="journal article" date="2020" name="BMC Genomics">
        <title>Correction to: Identification and distribution of gene clusters required for synthesis of sphingolipid metabolism inhibitors in diverse species of the filamentous fungus Fusarium.</title>
        <authorList>
            <person name="Kim H.S."/>
            <person name="Lohmar J.M."/>
            <person name="Busman M."/>
            <person name="Brown D.W."/>
            <person name="Naumann T.A."/>
            <person name="Divon H.H."/>
            <person name="Lysoe E."/>
            <person name="Uhlig S."/>
            <person name="Proctor R.H."/>
        </authorList>
    </citation>
    <scope>NUCLEOTIDE SEQUENCE</scope>
    <source>
        <strain evidence="3">NRRL 22465</strain>
    </source>
</reference>
<dbReference type="PANTHER" id="PTHR33657">
    <property type="entry name" value="DOMAIN PROTEIN, PUTATIVE (AFU_ORTHOLOGUE AFUA_5G00600)-RELATED"/>
    <property type="match status" value="1"/>
</dbReference>
<evidence type="ECO:0000313" key="4">
    <source>
        <dbReference type="Proteomes" id="UP000635477"/>
    </source>
</evidence>
<proteinExistence type="inferred from homology"/>
<comment type="caution">
    <text evidence="3">The sequence shown here is derived from an EMBL/GenBank/DDBJ whole genome shotgun (WGS) entry which is preliminary data.</text>
</comment>
<evidence type="ECO:0000313" key="3">
    <source>
        <dbReference type="EMBL" id="KAF4980599.1"/>
    </source>
</evidence>
<dbReference type="EMBL" id="JABEYC010000216">
    <property type="protein sequence ID" value="KAF4980599.1"/>
    <property type="molecule type" value="Genomic_DNA"/>
</dbReference>
<keyword evidence="4" id="KW-1185">Reference proteome</keyword>
<dbReference type="InterPro" id="IPR008701">
    <property type="entry name" value="NPP1"/>
</dbReference>
<accession>A0A8H4UPM9</accession>
<sequence length="345" mass="38424">MPLLGGKKPQCQVVIGQSSALCTTSSSYIYLKVTASTHERDLLPQSPIQMTGERFKKGISQLKLMAEVLLLLIYFRFCIKPPSSLPSSLSLCYTTKFNNRSNSSWDKMVTIKHLMSSMTFASAVSGCSFVRRSVIPYNLVDGFRDLVPPNVAGSLYLKYQPSLKVYNGCVPFPAVDECGNIGSGVADGPSVEGDCSKNTGQVYVRAQPHNGFFAIMYSWYMPLSWTPLGDGHAHDWENMIVWLSDISDNATVVGMAVSQDDRYEARFRPDRPFDVPRVGYNRDQGMDVDGLIFTEDIGDEQPMAAWETLPDDVRQALTEADFGEESVPFIDLNFEDNLRLADEAW</sequence>
<comment type="similarity">
    <text evidence="1">Belongs to the Necrosis inducing protein (NPP1) family.</text>
</comment>
<evidence type="ECO:0008006" key="5">
    <source>
        <dbReference type="Google" id="ProtNLM"/>
    </source>
</evidence>
<name>A0A8H4UPM9_9HYPO</name>
<gene>
    <name evidence="3" type="ORF">FZEAL_3412</name>
</gene>
<dbReference type="Proteomes" id="UP000635477">
    <property type="component" value="Unassembled WGS sequence"/>
</dbReference>
<organism evidence="3 4">
    <name type="scientific">Fusarium zealandicum</name>
    <dbReference type="NCBI Taxonomy" id="1053134"/>
    <lineage>
        <taxon>Eukaryota</taxon>
        <taxon>Fungi</taxon>
        <taxon>Dikarya</taxon>
        <taxon>Ascomycota</taxon>
        <taxon>Pezizomycotina</taxon>
        <taxon>Sordariomycetes</taxon>
        <taxon>Hypocreomycetidae</taxon>
        <taxon>Hypocreales</taxon>
        <taxon>Nectriaceae</taxon>
        <taxon>Fusarium</taxon>
        <taxon>Fusarium staphyleae species complex</taxon>
    </lineage>
</organism>
<reference evidence="3" key="2">
    <citation type="submission" date="2020-05" db="EMBL/GenBank/DDBJ databases">
        <authorList>
            <person name="Kim H.-S."/>
            <person name="Proctor R.H."/>
            <person name="Brown D.W."/>
        </authorList>
    </citation>
    <scope>NUCLEOTIDE SEQUENCE</scope>
    <source>
        <strain evidence="3">NRRL 22465</strain>
    </source>
</reference>
<dbReference type="OrthoDB" id="89086at2759"/>
<dbReference type="PANTHER" id="PTHR33657:SF8">
    <property type="entry name" value="DOMAIN PROTEIN, PUTATIVE (AFU_ORTHOLOGUE AFUA_5G00600)-RELATED"/>
    <property type="match status" value="1"/>
</dbReference>
<evidence type="ECO:0000256" key="1">
    <source>
        <dbReference type="ARBA" id="ARBA00009520"/>
    </source>
</evidence>
<evidence type="ECO:0000256" key="2">
    <source>
        <dbReference type="ARBA" id="ARBA00023026"/>
    </source>
</evidence>